<keyword evidence="2" id="KW-1185">Reference proteome</keyword>
<dbReference type="EMBL" id="JBHSNB010000001">
    <property type="protein sequence ID" value="MFC5585024.1"/>
    <property type="molecule type" value="Genomic_DNA"/>
</dbReference>
<accession>A0ABW0T7Z7</accession>
<protein>
    <submittedName>
        <fullName evidence="1">Uncharacterized protein</fullName>
    </submittedName>
</protein>
<organism evidence="1 2">
    <name type="scientific">Nitratireductor kimnyeongensis</name>
    <dbReference type="NCBI Taxonomy" id="430679"/>
    <lineage>
        <taxon>Bacteria</taxon>
        <taxon>Pseudomonadati</taxon>
        <taxon>Pseudomonadota</taxon>
        <taxon>Alphaproteobacteria</taxon>
        <taxon>Hyphomicrobiales</taxon>
        <taxon>Phyllobacteriaceae</taxon>
        <taxon>Nitratireductor</taxon>
    </lineage>
</organism>
<name>A0ABW0T7Z7_9HYPH</name>
<evidence type="ECO:0000313" key="1">
    <source>
        <dbReference type="EMBL" id="MFC5585024.1"/>
    </source>
</evidence>
<evidence type="ECO:0000313" key="2">
    <source>
        <dbReference type="Proteomes" id="UP001596107"/>
    </source>
</evidence>
<proteinExistence type="predicted"/>
<dbReference type="RefSeq" id="WP_223019230.1">
    <property type="nucleotide sequence ID" value="NZ_CP078143.1"/>
</dbReference>
<dbReference type="Proteomes" id="UP001596107">
    <property type="component" value="Unassembled WGS sequence"/>
</dbReference>
<comment type="caution">
    <text evidence="1">The sequence shown here is derived from an EMBL/GenBank/DDBJ whole genome shotgun (WGS) entry which is preliminary data.</text>
</comment>
<sequence>MNTSSTRCSNAMTMAANPVVVRRMMAGLRGRDVVFSEKGMAAVGN</sequence>
<reference evidence="2" key="1">
    <citation type="journal article" date="2019" name="Int. J. Syst. Evol. Microbiol.">
        <title>The Global Catalogue of Microorganisms (GCM) 10K type strain sequencing project: providing services to taxonomists for standard genome sequencing and annotation.</title>
        <authorList>
            <consortium name="The Broad Institute Genomics Platform"/>
            <consortium name="The Broad Institute Genome Sequencing Center for Infectious Disease"/>
            <person name="Wu L."/>
            <person name="Ma J."/>
        </authorList>
    </citation>
    <scope>NUCLEOTIDE SEQUENCE [LARGE SCALE GENOMIC DNA]</scope>
    <source>
        <strain evidence="2">JCM 3366</strain>
    </source>
</reference>
<gene>
    <name evidence="1" type="ORF">ACFPOD_07875</name>
</gene>